<evidence type="ECO:0000259" key="4">
    <source>
        <dbReference type="PROSITE" id="PS51781"/>
    </source>
</evidence>
<feature type="compositionally biased region" description="Polar residues" evidence="2">
    <location>
        <begin position="339"/>
        <end position="353"/>
    </location>
</feature>
<organism evidence="5">
    <name type="scientific">uncultured Thermomicrobiales bacterium</name>
    <dbReference type="NCBI Taxonomy" id="1645740"/>
    <lineage>
        <taxon>Bacteria</taxon>
        <taxon>Pseudomonadati</taxon>
        <taxon>Thermomicrobiota</taxon>
        <taxon>Thermomicrobia</taxon>
        <taxon>Thermomicrobiales</taxon>
        <taxon>environmental samples</taxon>
    </lineage>
</organism>
<dbReference type="PANTHER" id="PTHR21666">
    <property type="entry name" value="PEPTIDASE-RELATED"/>
    <property type="match status" value="1"/>
</dbReference>
<reference evidence="5" key="1">
    <citation type="submission" date="2020-02" db="EMBL/GenBank/DDBJ databases">
        <authorList>
            <person name="Meier V. D."/>
        </authorList>
    </citation>
    <scope>NUCLEOTIDE SEQUENCE</scope>
    <source>
        <strain evidence="5">AVDCRST_MAG87</strain>
    </source>
</reference>
<dbReference type="PROSITE" id="PS51781">
    <property type="entry name" value="SH3B"/>
    <property type="match status" value="1"/>
</dbReference>
<dbReference type="AlphaFoldDB" id="A0A6J4UW32"/>
<feature type="domain" description="SH3b" evidence="4">
    <location>
        <begin position="172"/>
        <end position="246"/>
    </location>
</feature>
<dbReference type="CDD" id="cd12797">
    <property type="entry name" value="M23_peptidase"/>
    <property type="match status" value="1"/>
</dbReference>
<dbReference type="SUPFAM" id="SSF51261">
    <property type="entry name" value="Duplicated hybrid motif"/>
    <property type="match status" value="1"/>
</dbReference>
<dbReference type="Gene3D" id="2.30.30.40">
    <property type="entry name" value="SH3 Domains"/>
    <property type="match status" value="3"/>
</dbReference>
<dbReference type="GO" id="GO:0004222">
    <property type="term" value="F:metalloendopeptidase activity"/>
    <property type="evidence" value="ECO:0007669"/>
    <property type="project" value="TreeGrafter"/>
</dbReference>
<feature type="chain" id="PRO_5026713302" evidence="3">
    <location>
        <begin position="32"/>
        <end position="638"/>
    </location>
</feature>
<dbReference type="InterPro" id="IPR050570">
    <property type="entry name" value="Cell_wall_metabolism_enzyme"/>
</dbReference>
<dbReference type="InterPro" id="IPR003646">
    <property type="entry name" value="SH3-like_bac-type"/>
</dbReference>
<evidence type="ECO:0000313" key="5">
    <source>
        <dbReference type="EMBL" id="CAA9561618.1"/>
    </source>
</evidence>
<accession>A0A6J4UW32</accession>
<dbReference type="InterPro" id="IPR016047">
    <property type="entry name" value="M23ase_b-sheet_dom"/>
</dbReference>
<sequence length="638" mass="64530">MTASRTLFPGRAIRTLALAGLLATGTVFPLAGPVAADEAPATPGRAGSGFDISVSSVEELTGLTAVIAGTGETVALRSQPEKDAAALVSIPDGSTVALRVDMVDTVLDADGVTRWWPISFGGRDGWVEGFYLTEAPAPGGSDGTTLPTGTAAAVAPDGPIEPFDFTDQATAESTARVAGSGDPVNVRAEPSADSEVVATAADGRIVLLRIAAVDTVYDPDGVTRWWPVSLDGVDGWISGFYLVSSDGAAPTDGSSPTTTFPAGVYARASAADGRPIVIRAQASADAPVVGEVANGNVVRVIQGPVSFDGSATGWYEIATGDVTGFISGGLVIAAPQPNAPGTTVARPTSTPTAGSPPDPAQPTAATTPVPGPTEPVDPTTPAAPDAGPFAVGDFVAVRSESGAGVNVREAASITSQVVGFRPDNAILRVTVGPITDPEGVAWYGVEDGDVSGFILASLLISSVTPTAAPGAPDAPEATTVPGATTAPQPTEAPGAPEPTAEPSSQFSYPLANYRRTQGFGCSSLPFYQYDPDFGCAVHTGLDLAAPSGTPLLAAGSGTVTVAGWSNSGFGYYVEIDHGNGLRTLYGHMVRQPSVARGQQVNRGDVIGAVGSTGISTGPHVHFEVRLNGQYVNPENYLP</sequence>
<evidence type="ECO:0000256" key="1">
    <source>
        <dbReference type="ARBA" id="ARBA00022729"/>
    </source>
</evidence>
<protein>
    <submittedName>
        <fullName evidence="5">Membrane proteins related to metalloendopeptidases</fullName>
    </submittedName>
</protein>
<dbReference type="EMBL" id="CADCWJ010000362">
    <property type="protein sequence ID" value="CAA9561618.1"/>
    <property type="molecule type" value="Genomic_DNA"/>
</dbReference>
<evidence type="ECO:0000256" key="2">
    <source>
        <dbReference type="SAM" id="MobiDB-lite"/>
    </source>
</evidence>
<dbReference type="PANTHER" id="PTHR21666:SF289">
    <property type="entry name" value="L-ALA--D-GLU ENDOPEPTIDASE"/>
    <property type="match status" value="1"/>
</dbReference>
<dbReference type="Pfam" id="PF08239">
    <property type="entry name" value="SH3_3"/>
    <property type="match status" value="1"/>
</dbReference>
<feature type="region of interest" description="Disordered" evidence="2">
    <location>
        <begin position="337"/>
        <end position="387"/>
    </location>
</feature>
<dbReference type="Pfam" id="PF01551">
    <property type="entry name" value="Peptidase_M23"/>
    <property type="match status" value="1"/>
</dbReference>
<dbReference type="InterPro" id="IPR011055">
    <property type="entry name" value="Dup_hybrid_motif"/>
</dbReference>
<feature type="compositionally biased region" description="Low complexity" evidence="2">
    <location>
        <begin position="467"/>
        <end position="502"/>
    </location>
</feature>
<evidence type="ECO:0000256" key="3">
    <source>
        <dbReference type="SAM" id="SignalP"/>
    </source>
</evidence>
<keyword evidence="1 3" id="KW-0732">Signal</keyword>
<proteinExistence type="predicted"/>
<feature type="region of interest" description="Disordered" evidence="2">
    <location>
        <begin position="467"/>
        <end position="505"/>
    </location>
</feature>
<feature type="signal peptide" evidence="3">
    <location>
        <begin position="1"/>
        <end position="31"/>
    </location>
</feature>
<feature type="compositionally biased region" description="Low complexity" evidence="2">
    <location>
        <begin position="376"/>
        <end position="387"/>
    </location>
</feature>
<gene>
    <name evidence="5" type="ORF">AVDCRST_MAG87-1623</name>
</gene>
<dbReference type="Gene3D" id="2.70.70.10">
    <property type="entry name" value="Glucose Permease (Domain IIA)"/>
    <property type="match status" value="1"/>
</dbReference>
<name>A0A6J4UW32_9BACT</name>
<dbReference type="SMART" id="SM00287">
    <property type="entry name" value="SH3b"/>
    <property type="match status" value="3"/>
</dbReference>